<sequence length="597" mass="66547">MEDGPSSSALPWLWVIEYLACFPQVKASLLHAVLEVAPELPDDLGKDMREVVALRCLEELCGPRIASADEGSGEETGSKLDISVSCEEVLASVFHDDSVSDLREAEKELLKWDMNSFLEHKRASMTLTYLQRLQMKRNSSARSQDSPLKDIGGLASCNTEGQASGDYNEPGLEPNGKNRGDREEGVTGNLIPTSMEQMDCDNARTSPRAKRRRTDPDTENPEESPGNIRHGNGSPLVDHPHAKTLKPCLPSDLEASDPTIVPDSFDSPPRGSTNVVEDEIRTSAEGQILGGQAENFNLQTADSPRGYKNRADNDDLLGNVDATSIGKEKINVSTDPALNKEMESSQTECLPACHEASKERRNLDAFFKSPLGPQLERLHLILERHRSINSTDEISNECEHMFPKGRRESRDHVVEDDNSNKKGTEGNREKGEPSPHMCREKNNQDFSSRQVSKERENNDADKTNDKNPELESEIPEVDAVINQQDTSVADMADYADNLPHPMTNAMGISENVNKEPYNLRGRGSKEVCITPIRRRTRQKKAKWTAEEDIILKEGVEKYNDRNGISWMKILASNGIFAGRTTMDLKNRWNNTRIKEGK</sequence>
<protein>
    <submittedName>
        <fullName evidence="1">Uncharacterized protein</fullName>
    </submittedName>
</protein>
<organism evidence="1 2">
    <name type="scientific">Melastoma candidum</name>
    <dbReference type="NCBI Taxonomy" id="119954"/>
    <lineage>
        <taxon>Eukaryota</taxon>
        <taxon>Viridiplantae</taxon>
        <taxon>Streptophyta</taxon>
        <taxon>Embryophyta</taxon>
        <taxon>Tracheophyta</taxon>
        <taxon>Spermatophyta</taxon>
        <taxon>Magnoliopsida</taxon>
        <taxon>eudicotyledons</taxon>
        <taxon>Gunneridae</taxon>
        <taxon>Pentapetalae</taxon>
        <taxon>rosids</taxon>
        <taxon>malvids</taxon>
        <taxon>Myrtales</taxon>
        <taxon>Melastomataceae</taxon>
        <taxon>Melastomatoideae</taxon>
        <taxon>Melastomateae</taxon>
        <taxon>Melastoma</taxon>
    </lineage>
</organism>
<dbReference type="EMBL" id="CM042883">
    <property type="protein sequence ID" value="KAI4377172.1"/>
    <property type="molecule type" value="Genomic_DNA"/>
</dbReference>
<name>A0ACB9RDQ1_9MYRT</name>
<comment type="caution">
    <text evidence="1">The sequence shown here is derived from an EMBL/GenBank/DDBJ whole genome shotgun (WGS) entry which is preliminary data.</text>
</comment>
<keyword evidence="2" id="KW-1185">Reference proteome</keyword>
<evidence type="ECO:0000313" key="1">
    <source>
        <dbReference type="EMBL" id="KAI4377172.1"/>
    </source>
</evidence>
<reference evidence="2" key="1">
    <citation type="journal article" date="2023" name="Front. Plant Sci.">
        <title>Chromosomal-level genome assembly of Melastoma candidum provides insights into trichome evolution.</title>
        <authorList>
            <person name="Zhong Y."/>
            <person name="Wu W."/>
            <person name="Sun C."/>
            <person name="Zou P."/>
            <person name="Liu Y."/>
            <person name="Dai S."/>
            <person name="Zhou R."/>
        </authorList>
    </citation>
    <scope>NUCLEOTIDE SEQUENCE [LARGE SCALE GENOMIC DNA]</scope>
</reference>
<evidence type="ECO:0000313" key="2">
    <source>
        <dbReference type="Proteomes" id="UP001057402"/>
    </source>
</evidence>
<proteinExistence type="predicted"/>
<dbReference type="Proteomes" id="UP001057402">
    <property type="component" value="Chromosome 4"/>
</dbReference>
<gene>
    <name evidence="1" type="ORF">MLD38_014848</name>
</gene>
<accession>A0ACB9RDQ1</accession>